<evidence type="ECO:0000256" key="2">
    <source>
        <dbReference type="SAM" id="MobiDB-lite"/>
    </source>
</evidence>
<evidence type="ECO:0000256" key="3">
    <source>
        <dbReference type="SAM" id="SignalP"/>
    </source>
</evidence>
<dbReference type="InterPro" id="IPR018466">
    <property type="entry name" value="Kre9/Knh1-like_N"/>
</dbReference>
<feature type="domain" description="Yeast cell wall synthesis Kre9/Knh1-like N-terminal" evidence="4">
    <location>
        <begin position="32"/>
        <end position="117"/>
    </location>
</feature>
<protein>
    <recommendedName>
        <fullName evidence="4">Yeast cell wall synthesis Kre9/Knh1-like N-terminal domain-containing protein</fullName>
    </recommendedName>
</protein>
<keyword evidence="1 3" id="KW-0732">Signal</keyword>
<proteinExistence type="predicted"/>
<comment type="caution">
    <text evidence="5">The sequence shown here is derived from an EMBL/GenBank/DDBJ whole genome shotgun (WGS) entry which is preliminary data.</text>
</comment>
<evidence type="ECO:0000256" key="1">
    <source>
        <dbReference type="ARBA" id="ARBA00022729"/>
    </source>
</evidence>
<evidence type="ECO:0000259" key="4">
    <source>
        <dbReference type="Pfam" id="PF10342"/>
    </source>
</evidence>
<keyword evidence="6" id="KW-1185">Reference proteome</keyword>
<gene>
    <name evidence="5" type="ORF">NliqN6_1449</name>
</gene>
<dbReference type="EMBL" id="BLZA01000010">
    <property type="protein sequence ID" value="GHJ85047.1"/>
    <property type="molecule type" value="Genomic_DNA"/>
</dbReference>
<name>A0A8H3YEA3_9TREE</name>
<feature type="region of interest" description="Disordered" evidence="2">
    <location>
        <begin position="139"/>
        <end position="159"/>
    </location>
</feature>
<dbReference type="Pfam" id="PF10342">
    <property type="entry name" value="Kre9_KNH"/>
    <property type="match status" value="1"/>
</dbReference>
<sequence length="199" mass="19931">MVSFKALAASVVAASLAVSGALAELSIVSPSSEIFWVGNSSNTLRWLGTDPKQFTVFLNNPDTNLLTSKIALFSVVDSYNTALTVQPVQRAGDNYVIELTNILNSSDIYATSQPFSIKQQGALYPTATTATSPLEQTGTAAVGASTSGGSSASAGASGTTSARTTASSAAASPSSGATQNAVIGGGIVMAIAGAALNLF</sequence>
<reference evidence="5" key="1">
    <citation type="submission" date="2020-07" db="EMBL/GenBank/DDBJ databases">
        <title>Draft Genome Sequence of a Deep-Sea Yeast, Naganishia (Cryptococcus) liquefaciens strain N6.</title>
        <authorList>
            <person name="Han Y.W."/>
            <person name="Kajitani R."/>
            <person name="Morimoto H."/>
            <person name="Parhat M."/>
            <person name="Tsubouchi H."/>
            <person name="Bakenova O."/>
            <person name="Ogata M."/>
            <person name="Argunhan B."/>
            <person name="Aoki R."/>
            <person name="Kajiwara S."/>
            <person name="Itoh T."/>
            <person name="Iwasaki H."/>
        </authorList>
    </citation>
    <scope>NUCLEOTIDE SEQUENCE</scope>
    <source>
        <strain evidence="5">N6</strain>
    </source>
</reference>
<dbReference type="OrthoDB" id="2576580at2759"/>
<evidence type="ECO:0000313" key="5">
    <source>
        <dbReference type="EMBL" id="GHJ85047.1"/>
    </source>
</evidence>
<feature type="chain" id="PRO_5034377752" description="Yeast cell wall synthesis Kre9/Knh1-like N-terminal domain-containing protein" evidence="3">
    <location>
        <begin position="24"/>
        <end position="199"/>
    </location>
</feature>
<accession>A0A8H3YEA3</accession>
<dbReference type="Proteomes" id="UP000620104">
    <property type="component" value="Unassembled WGS sequence"/>
</dbReference>
<organism evidence="5 6">
    <name type="scientific">Naganishia liquefaciens</name>
    <dbReference type="NCBI Taxonomy" id="104408"/>
    <lineage>
        <taxon>Eukaryota</taxon>
        <taxon>Fungi</taxon>
        <taxon>Dikarya</taxon>
        <taxon>Basidiomycota</taxon>
        <taxon>Agaricomycotina</taxon>
        <taxon>Tremellomycetes</taxon>
        <taxon>Filobasidiales</taxon>
        <taxon>Filobasidiaceae</taxon>
        <taxon>Naganishia</taxon>
    </lineage>
</organism>
<evidence type="ECO:0000313" key="6">
    <source>
        <dbReference type="Proteomes" id="UP000620104"/>
    </source>
</evidence>
<feature type="signal peptide" evidence="3">
    <location>
        <begin position="1"/>
        <end position="23"/>
    </location>
</feature>
<dbReference type="AlphaFoldDB" id="A0A8H3YEA3"/>